<dbReference type="EMBL" id="KN820406">
    <property type="protein sequence ID" value="KIJ06280.1"/>
    <property type="molecule type" value="Genomic_DNA"/>
</dbReference>
<accession>A0A0C9SUU7</accession>
<proteinExistence type="predicted"/>
<evidence type="ECO:0000313" key="2">
    <source>
        <dbReference type="EMBL" id="KIJ06280.1"/>
    </source>
</evidence>
<feature type="compositionally biased region" description="Polar residues" evidence="1">
    <location>
        <begin position="25"/>
        <end position="49"/>
    </location>
</feature>
<sequence length="150" mass="15620">MQGQIRHSPPPKPLKWSLGVSITSTIPLNSTGPARASQGPQPTPLTDPSSPAVAPREASSSTTGVTPAQSSVSSNNIPPASAQALSYSAVVPVPVAVPISLEELVMLQEFRRHTATAEPLSGPGHDREPFTYPYASPSLSESRGFVTPNT</sequence>
<organism evidence="2 3">
    <name type="scientific">Paxillus involutus ATCC 200175</name>
    <dbReference type="NCBI Taxonomy" id="664439"/>
    <lineage>
        <taxon>Eukaryota</taxon>
        <taxon>Fungi</taxon>
        <taxon>Dikarya</taxon>
        <taxon>Basidiomycota</taxon>
        <taxon>Agaricomycotina</taxon>
        <taxon>Agaricomycetes</taxon>
        <taxon>Agaricomycetidae</taxon>
        <taxon>Boletales</taxon>
        <taxon>Paxilineae</taxon>
        <taxon>Paxillaceae</taxon>
        <taxon>Paxillus</taxon>
    </lineage>
</organism>
<gene>
    <name evidence="2" type="ORF">PAXINDRAFT_20521</name>
</gene>
<reference evidence="3" key="2">
    <citation type="submission" date="2015-01" db="EMBL/GenBank/DDBJ databases">
        <title>Evolutionary Origins and Diversification of the Mycorrhizal Mutualists.</title>
        <authorList>
            <consortium name="DOE Joint Genome Institute"/>
            <consortium name="Mycorrhizal Genomics Consortium"/>
            <person name="Kohler A."/>
            <person name="Kuo A."/>
            <person name="Nagy L.G."/>
            <person name="Floudas D."/>
            <person name="Copeland A."/>
            <person name="Barry K.W."/>
            <person name="Cichocki N."/>
            <person name="Veneault-Fourrey C."/>
            <person name="LaButti K."/>
            <person name="Lindquist E.A."/>
            <person name="Lipzen A."/>
            <person name="Lundell T."/>
            <person name="Morin E."/>
            <person name="Murat C."/>
            <person name="Riley R."/>
            <person name="Ohm R."/>
            <person name="Sun H."/>
            <person name="Tunlid A."/>
            <person name="Henrissat B."/>
            <person name="Grigoriev I.V."/>
            <person name="Hibbett D.S."/>
            <person name="Martin F."/>
        </authorList>
    </citation>
    <scope>NUCLEOTIDE SEQUENCE [LARGE SCALE GENOMIC DNA]</scope>
    <source>
        <strain evidence="3">ATCC 200175</strain>
    </source>
</reference>
<keyword evidence="3" id="KW-1185">Reference proteome</keyword>
<reference evidence="2 3" key="1">
    <citation type="submission" date="2014-06" db="EMBL/GenBank/DDBJ databases">
        <authorList>
            <consortium name="DOE Joint Genome Institute"/>
            <person name="Kuo A."/>
            <person name="Kohler A."/>
            <person name="Nagy L.G."/>
            <person name="Floudas D."/>
            <person name="Copeland A."/>
            <person name="Barry K.W."/>
            <person name="Cichocki N."/>
            <person name="Veneault-Fourrey C."/>
            <person name="LaButti K."/>
            <person name="Lindquist E.A."/>
            <person name="Lipzen A."/>
            <person name="Lundell T."/>
            <person name="Morin E."/>
            <person name="Murat C."/>
            <person name="Sun H."/>
            <person name="Tunlid A."/>
            <person name="Henrissat B."/>
            <person name="Grigoriev I.V."/>
            <person name="Hibbett D.S."/>
            <person name="Martin F."/>
            <person name="Nordberg H.P."/>
            <person name="Cantor M.N."/>
            <person name="Hua S.X."/>
        </authorList>
    </citation>
    <scope>NUCLEOTIDE SEQUENCE [LARGE SCALE GENOMIC DNA]</scope>
    <source>
        <strain evidence="2 3">ATCC 200175</strain>
    </source>
</reference>
<evidence type="ECO:0000313" key="3">
    <source>
        <dbReference type="Proteomes" id="UP000053647"/>
    </source>
</evidence>
<feature type="region of interest" description="Disordered" evidence="1">
    <location>
        <begin position="25"/>
        <end position="79"/>
    </location>
</feature>
<evidence type="ECO:0000256" key="1">
    <source>
        <dbReference type="SAM" id="MobiDB-lite"/>
    </source>
</evidence>
<dbReference type="AlphaFoldDB" id="A0A0C9SUU7"/>
<feature type="region of interest" description="Disordered" evidence="1">
    <location>
        <begin position="116"/>
        <end position="150"/>
    </location>
</feature>
<dbReference type="HOGENOM" id="CLU_1741152_0_0_1"/>
<feature type="compositionally biased region" description="Polar residues" evidence="1">
    <location>
        <begin position="137"/>
        <end position="150"/>
    </location>
</feature>
<protein>
    <submittedName>
        <fullName evidence="2">Uncharacterized protein</fullName>
    </submittedName>
</protein>
<dbReference type="Proteomes" id="UP000053647">
    <property type="component" value="Unassembled WGS sequence"/>
</dbReference>
<feature type="compositionally biased region" description="Polar residues" evidence="1">
    <location>
        <begin position="58"/>
        <end position="79"/>
    </location>
</feature>
<name>A0A0C9SUU7_PAXIN</name>